<dbReference type="AlphaFoldDB" id="A0A814Q0K8"/>
<evidence type="ECO:0000313" key="1">
    <source>
        <dbReference type="EMBL" id="CAF1112892.1"/>
    </source>
</evidence>
<dbReference type="Proteomes" id="UP000663879">
    <property type="component" value="Unassembled WGS sequence"/>
</dbReference>
<dbReference type="OrthoDB" id="426210at2759"/>
<keyword evidence="2" id="KW-1185">Reference proteome</keyword>
<organism evidence="1 2">
    <name type="scientific">Brachionus calyciflorus</name>
    <dbReference type="NCBI Taxonomy" id="104777"/>
    <lineage>
        <taxon>Eukaryota</taxon>
        <taxon>Metazoa</taxon>
        <taxon>Spiralia</taxon>
        <taxon>Gnathifera</taxon>
        <taxon>Rotifera</taxon>
        <taxon>Eurotatoria</taxon>
        <taxon>Monogononta</taxon>
        <taxon>Pseudotrocha</taxon>
        <taxon>Ploima</taxon>
        <taxon>Brachionidae</taxon>
        <taxon>Brachionus</taxon>
    </lineage>
</organism>
<comment type="caution">
    <text evidence="1">The sequence shown here is derived from an EMBL/GenBank/DDBJ whole genome shotgun (WGS) entry which is preliminary data.</text>
</comment>
<evidence type="ECO:0000313" key="2">
    <source>
        <dbReference type="Proteomes" id="UP000663879"/>
    </source>
</evidence>
<name>A0A814Q0K8_9BILA</name>
<evidence type="ECO:0008006" key="3">
    <source>
        <dbReference type="Google" id="ProtNLM"/>
    </source>
</evidence>
<reference evidence="1" key="1">
    <citation type="submission" date="2021-02" db="EMBL/GenBank/DDBJ databases">
        <authorList>
            <person name="Nowell W R."/>
        </authorList>
    </citation>
    <scope>NUCLEOTIDE SEQUENCE</scope>
    <source>
        <strain evidence="1">Ploen Becks lab</strain>
    </source>
</reference>
<proteinExistence type="predicted"/>
<dbReference type="PANTHER" id="PTHR33332">
    <property type="entry name" value="REVERSE TRANSCRIPTASE DOMAIN-CONTAINING PROTEIN"/>
    <property type="match status" value="1"/>
</dbReference>
<protein>
    <recommendedName>
        <fullName evidence="3">Reverse transcriptase domain-containing protein</fullName>
    </recommendedName>
</protein>
<sequence length="291" mass="34319">MLEILSNKCEAYADDTKILAIIKNFDSILSLQNDIDKVCKWSTDWSTELNFDKCEILHIGNNNNKFDYDINSKPLTKSNCEKDLGIYIQSDLKWNTQIKNSTTRANRVLGCIRKSFKYPRPEVIKLLYTSLVRPHFEYAISSWCPYLEKDINELEKEQRRATKLIPELRNLDYSQRLTALNLTDLRTRRLRGDLIQMYKLINNFESVDFVNGIKFNSKISGENKIYNLRRHSQTIVREKTGKCPSRFNFLTNRIVNNWNQLTQETIEAKNLNSFKSKIDEWLLKRCSNRLL</sequence>
<dbReference type="EMBL" id="CAJNOC010008266">
    <property type="protein sequence ID" value="CAF1112892.1"/>
    <property type="molecule type" value="Genomic_DNA"/>
</dbReference>
<accession>A0A814Q0K8</accession>
<gene>
    <name evidence="1" type="ORF">OXX778_LOCUS21699</name>
</gene>